<evidence type="ECO:0000313" key="2">
    <source>
        <dbReference type="EMBL" id="SIN60008.1"/>
    </source>
</evidence>
<evidence type="ECO:0000313" key="3">
    <source>
        <dbReference type="Proteomes" id="UP000185192"/>
    </source>
</evidence>
<keyword evidence="3" id="KW-1185">Reference proteome</keyword>
<dbReference type="PROSITE" id="PS51257">
    <property type="entry name" value="PROKAR_LIPOPROTEIN"/>
    <property type="match status" value="1"/>
</dbReference>
<feature type="chain" id="PRO_5012545819" evidence="1">
    <location>
        <begin position="19"/>
        <end position="101"/>
    </location>
</feature>
<evidence type="ECO:0000256" key="1">
    <source>
        <dbReference type="SAM" id="SignalP"/>
    </source>
</evidence>
<proteinExistence type="predicted"/>
<keyword evidence="1" id="KW-0732">Signal</keyword>
<reference evidence="3" key="1">
    <citation type="submission" date="2016-11" db="EMBL/GenBank/DDBJ databases">
        <authorList>
            <person name="Varghese N."/>
            <person name="Submissions S."/>
        </authorList>
    </citation>
    <scope>NUCLEOTIDE SEQUENCE [LARGE SCALE GENOMIC DNA]</scope>
    <source>
        <strain evidence="3">DSM 22363</strain>
    </source>
</reference>
<dbReference type="Proteomes" id="UP000185192">
    <property type="component" value="Unassembled WGS sequence"/>
</dbReference>
<dbReference type="EMBL" id="FSQW01000001">
    <property type="protein sequence ID" value="SIN60008.1"/>
    <property type="molecule type" value="Genomic_DNA"/>
</dbReference>
<protein>
    <submittedName>
        <fullName evidence="2">Uncharacterized protein</fullName>
    </submittedName>
</protein>
<name>A0A1N6CN27_9SPHN</name>
<accession>A0A1N6CN27</accession>
<gene>
    <name evidence="2" type="ORF">SAMN02745824_0548</name>
</gene>
<dbReference type="AlphaFoldDB" id="A0A1N6CN27"/>
<sequence length="101" mass="11527">MKCMVTILSLLLLSSCGADRSYKGIIVYDDRNELFQQAKEMLRNDSPEFFEALDSSQLIGFAVFGKEVECVFISHTTNLTVHVDVPLYCFDYATREFVTKL</sequence>
<organism evidence="2 3">
    <name type="scientific">Parasphingorhabdus marina DSM 22363</name>
    <dbReference type="NCBI Taxonomy" id="1123272"/>
    <lineage>
        <taxon>Bacteria</taxon>
        <taxon>Pseudomonadati</taxon>
        <taxon>Pseudomonadota</taxon>
        <taxon>Alphaproteobacteria</taxon>
        <taxon>Sphingomonadales</taxon>
        <taxon>Sphingomonadaceae</taxon>
        <taxon>Parasphingorhabdus</taxon>
    </lineage>
</organism>
<feature type="signal peptide" evidence="1">
    <location>
        <begin position="1"/>
        <end position="18"/>
    </location>
</feature>